<dbReference type="Gene3D" id="1.20.910.10">
    <property type="entry name" value="Heme oxygenase-like"/>
    <property type="match status" value="1"/>
</dbReference>
<name>A0A923FYA6_9PSED</name>
<gene>
    <name evidence="2" type="ORF">HU737_013505</name>
    <name evidence="1" type="ORF">HU737_12380</name>
    <name evidence="3" type="ORF">KW869_00530</name>
</gene>
<dbReference type="GO" id="GO:0006788">
    <property type="term" value="P:heme oxidation"/>
    <property type="evidence" value="ECO:0007669"/>
    <property type="project" value="InterPro"/>
</dbReference>
<evidence type="ECO:0000313" key="2">
    <source>
        <dbReference type="EMBL" id="MBV4536998.1"/>
    </source>
</evidence>
<reference evidence="3" key="5">
    <citation type="submission" date="2021-07" db="EMBL/GenBank/DDBJ databases">
        <authorList>
            <person name="Wevar Oller A.L."/>
            <person name="Talano M.A."/>
            <person name="Torres Tejerizo G.A."/>
            <person name="Agostini E."/>
        </authorList>
    </citation>
    <scope>NUCLEOTIDE SEQUENCE</scope>
    <source>
        <strain evidence="3">AW4</strain>
    </source>
</reference>
<keyword evidence="4" id="KW-1185">Reference proteome</keyword>
<proteinExistence type="predicted"/>
<dbReference type="InterPro" id="IPR016084">
    <property type="entry name" value="Haem_Oase-like_multi-hlx"/>
</dbReference>
<evidence type="ECO:0000313" key="1">
    <source>
        <dbReference type="EMBL" id="MBC3441482.1"/>
    </source>
</evidence>
<reference evidence="2" key="4">
    <citation type="submission" date="2021-06" db="EMBL/GenBank/DDBJ databases">
        <title>Updating the genus Pseudomonas: Description of 43 new species and partition of the Pseudomonas putida group.</title>
        <authorList>
            <person name="Girard L."/>
            <person name="Lood C."/>
            <person name="Vandamme P."/>
            <person name="Rokni-Zadeh H."/>
            <person name="Van Noort V."/>
            <person name="Hofte M."/>
            <person name="Lavigne R."/>
            <person name="De Mot R."/>
        </authorList>
    </citation>
    <scope>NUCLEOTIDE SEQUENCE</scope>
    <source>
        <strain evidence="2">SWRI10</strain>
    </source>
</reference>
<dbReference type="EMBL" id="JABWRE010000007">
    <property type="protein sequence ID" value="MBC3441482.1"/>
    <property type="molecule type" value="Genomic_DNA"/>
</dbReference>
<dbReference type="Pfam" id="PF01126">
    <property type="entry name" value="Heme_oxygenase"/>
    <property type="match status" value="1"/>
</dbReference>
<dbReference type="InterPro" id="IPR016053">
    <property type="entry name" value="Haem_Oase-like"/>
</dbReference>
<dbReference type="EMBL" id="JAHWXS010000001">
    <property type="protein sequence ID" value="MFK5731998.1"/>
    <property type="molecule type" value="Genomic_DNA"/>
</dbReference>
<comment type="caution">
    <text evidence="1">The sequence shown here is derived from an EMBL/GenBank/DDBJ whole genome shotgun (WGS) entry which is preliminary data.</text>
</comment>
<evidence type="ECO:0000313" key="4">
    <source>
        <dbReference type="Proteomes" id="UP001621534"/>
    </source>
</evidence>
<dbReference type="SUPFAM" id="SSF48613">
    <property type="entry name" value="Heme oxygenase-like"/>
    <property type="match status" value="1"/>
</dbReference>
<dbReference type="GO" id="GO:0004392">
    <property type="term" value="F:heme oxygenase (decyclizing) activity"/>
    <property type="evidence" value="ECO:0007669"/>
    <property type="project" value="InterPro"/>
</dbReference>
<reference evidence="1" key="2">
    <citation type="journal article" date="2020" name="Microorganisms">
        <title>Reliable Identification of Environmental Pseudomonas Isolates Using the rpoD Gene.</title>
        <authorList>
            <consortium name="The Broad Institute Genome Sequencing Platform"/>
            <person name="Girard L."/>
            <person name="Lood C."/>
            <person name="Rokni-Zadeh H."/>
            <person name="van Noort V."/>
            <person name="Lavigne R."/>
            <person name="De Mot R."/>
        </authorList>
    </citation>
    <scope>NUCLEOTIDE SEQUENCE</scope>
    <source>
        <strain evidence="1">SWRI10</strain>
    </source>
</reference>
<dbReference type="RefSeq" id="WP_186555041.1">
    <property type="nucleotide sequence ID" value="NZ_JABWRE020000001.1"/>
</dbReference>
<reference evidence="3 4" key="1">
    <citation type="journal article" date="2012" name="Plant Soil">
        <title>Screening of plant growth-promoting traits in arsenic-resistant bacteria isolated from the rhizosphere of soybean plants from Argentinean agricultural soil.</title>
        <authorList>
            <person name="Wevar Oller A.L."/>
            <person name="Talano M.A."/>
            <person name="Agostini E."/>
        </authorList>
    </citation>
    <scope>NUCLEOTIDE SEQUENCE [LARGE SCALE GENOMIC DNA]</scope>
    <source>
        <strain evidence="3 4">AW4</strain>
    </source>
</reference>
<dbReference type="Proteomes" id="UP001621534">
    <property type="component" value="Unassembled WGS sequence"/>
</dbReference>
<sequence>MSATASHYSSPLLLALREGTHTCHKRLEARLPFFSADFDRAAYRRLMQAYFGFHAPLEALLGAYQECERVKTPTLVTDLLALAMTRAEIDTLPLCRALPQISDQANAMGVMYVVEGSTLGGQVLKRAMTERLALGADSGAGFLDVYGPLTGARWRSFLERLEQAPSGAEDQTRTVQAAIATFECFEQWLAQQGVLR</sequence>
<dbReference type="CDD" id="cd19166">
    <property type="entry name" value="HemeO-bac"/>
    <property type="match status" value="1"/>
</dbReference>
<dbReference type="Proteomes" id="UP000599879">
    <property type="component" value="Unassembled WGS sequence"/>
</dbReference>
<dbReference type="EMBL" id="JABWRE020000001">
    <property type="protein sequence ID" value="MBV4536998.1"/>
    <property type="molecule type" value="Genomic_DNA"/>
</dbReference>
<protein>
    <submittedName>
        <fullName evidence="1">Biliverdin-producing heme oxygenase</fullName>
    </submittedName>
</protein>
<evidence type="ECO:0000313" key="3">
    <source>
        <dbReference type="EMBL" id="MFK5731998.1"/>
    </source>
</evidence>
<reference evidence="1" key="3">
    <citation type="submission" date="2020-07" db="EMBL/GenBank/DDBJ databases">
        <authorList>
            <person name="Lood C."/>
            <person name="Girard L."/>
        </authorList>
    </citation>
    <scope>NUCLEOTIDE SEQUENCE</scope>
    <source>
        <strain evidence="1">SWRI10</strain>
    </source>
</reference>
<accession>A0A923FYA6</accession>
<dbReference type="AlphaFoldDB" id="A0A923FYA6"/>
<organism evidence="1">
    <name type="scientific">Pseudomonas urmiensis</name>
    <dbReference type="NCBI Taxonomy" id="2745493"/>
    <lineage>
        <taxon>Bacteria</taxon>
        <taxon>Pseudomonadati</taxon>
        <taxon>Pseudomonadota</taxon>
        <taxon>Gammaproteobacteria</taxon>
        <taxon>Pseudomonadales</taxon>
        <taxon>Pseudomonadaceae</taxon>
        <taxon>Pseudomonas</taxon>
    </lineage>
</organism>